<name>A0AAN9KN51_CANGL</name>
<dbReference type="EMBL" id="JAYMYQ010000007">
    <property type="protein sequence ID" value="KAK7320730.1"/>
    <property type="molecule type" value="Genomic_DNA"/>
</dbReference>
<comment type="caution">
    <text evidence="2">The sequence shown here is derived from an EMBL/GenBank/DDBJ whole genome shotgun (WGS) entry which is preliminary data.</text>
</comment>
<dbReference type="PANTHER" id="PTHR34023">
    <property type="entry name" value="RNASE H DOMAIN-CONTAINING PROTEIN"/>
    <property type="match status" value="1"/>
</dbReference>
<dbReference type="PANTHER" id="PTHR34023:SF4">
    <property type="entry name" value="RNASE H TYPE-1 DOMAIN-CONTAINING PROTEIN"/>
    <property type="match status" value="1"/>
</dbReference>
<accession>A0AAN9KN51</accession>
<feature type="domain" description="RNase H type-1" evidence="1">
    <location>
        <begin position="20"/>
        <end position="128"/>
    </location>
</feature>
<sequence>MDRVYRSLEILHSQSPHKATCFRGLFCDKDGKCLSNFYGNIGSPHLFRTELISLITNLRLAWNEGSLRLLYYFDCKEFVCLVEEGNTTFHEYKSNITTIRSWLSKSCRVILSHMLHEDNSSADTIAKLGAQQANDLGYSEHASSKNQPQPLLG</sequence>
<evidence type="ECO:0000259" key="1">
    <source>
        <dbReference type="Pfam" id="PF13456"/>
    </source>
</evidence>
<dbReference type="Pfam" id="PF13456">
    <property type="entry name" value="RVT_3"/>
    <property type="match status" value="1"/>
</dbReference>
<protein>
    <recommendedName>
        <fullName evidence="1">RNase H type-1 domain-containing protein</fullName>
    </recommendedName>
</protein>
<gene>
    <name evidence="2" type="ORF">VNO77_30467</name>
</gene>
<dbReference type="InterPro" id="IPR036397">
    <property type="entry name" value="RNaseH_sf"/>
</dbReference>
<dbReference type="Gene3D" id="3.30.420.10">
    <property type="entry name" value="Ribonuclease H-like superfamily/Ribonuclease H"/>
    <property type="match status" value="1"/>
</dbReference>
<evidence type="ECO:0000313" key="3">
    <source>
        <dbReference type="Proteomes" id="UP001367508"/>
    </source>
</evidence>
<evidence type="ECO:0000313" key="2">
    <source>
        <dbReference type="EMBL" id="KAK7320730.1"/>
    </source>
</evidence>
<dbReference type="InterPro" id="IPR002156">
    <property type="entry name" value="RNaseH_domain"/>
</dbReference>
<dbReference type="Proteomes" id="UP001367508">
    <property type="component" value="Unassembled WGS sequence"/>
</dbReference>
<proteinExistence type="predicted"/>
<organism evidence="2 3">
    <name type="scientific">Canavalia gladiata</name>
    <name type="common">Sword bean</name>
    <name type="synonym">Dolichos gladiatus</name>
    <dbReference type="NCBI Taxonomy" id="3824"/>
    <lineage>
        <taxon>Eukaryota</taxon>
        <taxon>Viridiplantae</taxon>
        <taxon>Streptophyta</taxon>
        <taxon>Embryophyta</taxon>
        <taxon>Tracheophyta</taxon>
        <taxon>Spermatophyta</taxon>
        <taxon>Magnoliopsida</taxon>
        <taxon>eudicotyledons</taxon>
        <taxon>Gunneridae</taxon>
        <taxon>Pentapetalae</taxon>
        <taxon>rosids</taxon>
        <taxon>fabids</taxon>
        <taxon>Fabales</taxon>
        <taxon>Fabaceae</taxon>
        <taxon>Papilionoideae</taxon>
        <taxon>50 kb inversion clade</taxon>
        <taxon>NPAAA clade</taxon>
        <taxon>indigoferoid/millettioid clade</taxon>
        <taxon>Phaseoleae</taxon>
        <taxon>Canavalia</taxon>
    </lineage>
</organism>
<dbReference type="GO" id="GO:0003676">
    <property type="term" value="F:nucleic acid binding"/>
    <property type="evidence" value="ECO:0007669"/>
    <property type="project" value="InterPro"/>
</dbReference>
<dbReference type="AlphaFoldDB" id="A0AAN9KN51"/>
<dbReference type="InterPro" id="IPR012337">
    <property type="entry name" value="RNaseH-like_sf"/>
</dbReference>
<dbReference type="SUPFAM" id="SSF53098">
    <property type="entry name" value="Ribonuclease H-like"/>
    <property type="match status" value="1"/>
</dbReference>
<dbReference type="CDD" id="cd06222">
    <property type="entry name" value="RNase_H_like"/>
    <property type="match status" value="1"/>
</dbReference>
<reference evidence="2 3" key="1">
    <citation type="submission" date="2024-01" db="EMBL/GenBank/DDBJ databases">
        <title>The genomes of 5 underutilized Papilionoideae crops provide insights into root nodulation and disease resistanc.</title>
        <authorList>
            <person name="Jiang F."/>
        </authorList>
    </citation>
    <scope>NUCLEOTIDE SEQUENCE [LARGE SCALE GENOMIC DNA]</scope>
    <source>
        <strain evidence="2">LVBAO_FW01</strain>
        <tissue evidence="2">Leaves</tissue>
    </source>
</reference>
<dbReference type="GO" id="GO:0004523">
    <property type="term" value="F:RNA-DNA hybrid ribonuclease activity"/>
    <property type="evidence" value="ECO:0007669"/>
    <property type="project" value="InterPro"/>
</dbReference>
<keyword evidence="3" id="KW-1185">Reference proteome</keyword>
<dbReference type="InterPro" id="IPR044730">
    <property type="entry name" value="RNase_H-like_dom_plant"/>
</dbReference>